<keyword evidence="2" id="KW-0472">Membrane</keyword>
<sequence>MTSKPNPTTSKTTPKPPAKKMPSPLDCLGGSGISAAIAVGAGALTYKIAQTFAAHPITSTNRLTLSIGGAVRTLVVGVGTLGTCVFSFVALGLLALMVQLWVQGNRGDRPTDA</sequence>
<proteinExistence type="predicted"/>
<dbReference type="EMBL" id="JAZAQF010000069">
    <property type="protein sequence ID" value="MFG3818255.1"/>
    <property type="molecule type" value="Genomic_DNA"/>
</dbReference>
<comment type="caution">
    <text evidence="3">The sequence shown here is derived from an EMBL/GenBank/DDBJ whole genome shotgun (WGS) entry which is preliminary data.</text>
</comment>
<keyword evidence="4" id="KW-1185">Reference proteome</keyword>
<evidence type="ECO:0000256" key="1">
    <source>
        <dbReference type="SAM" id="MobiDB-lite"/>
    </source>
</evidence>
<dbReference type="Proteomes" id="UP001604335">
    <property type="component" value="Unassembled WGS sequence"/>
</dbReference>
<accession>A0ABW7CDP4</accession>
<keyword evidence="2" id="KW-0812">Transmembrane</keyword>
<evidence type="ECO:0000313" key="4">
    <source>
        <dbReference type="Proteomes" id="UP001604335"/>
    </source>
</evidence>
<name>A0ABW7CDP4_9CYAN</name>
<feature type="compositionally biased region" description="Low complexity" evidence="1">
    <location>
        <begin position="1"/>
        <end position="13"/>
    </location>
</feature>
<feature type="transmembrane region" description="Helical" evidence="2">
    <location>
        <begin position="28"/>
        <end position="49"/>
    </location>
</feature>
<reference evidence="4" key="1">
    <citation type="journal article" date="2024" name="Algal Res.">
        <title>Biochemical, toxicological and genomic investigation of a high-biomass producing Limnothrix strain isolated from Italian shallow drinking water reservoir.</title>
        <authorList>
            <person name="Simonazzi M."/>
            <person name="Shishido T.K."/>
            <person name="Delbaje E."/>
            <person name="Wahlsten M."/>
            <person name="Fewer D.P."/>
            <person name="Sivonen K."/>
            <person name="Pezzolesi L."/>
            <person name="Pistocchi R."/>
        </authorList>
    </citation>
    <scope>NUCLEOTIDE SEQUENCE [LARGE SCALE GENOMIC DNA]</scope>
    <source>
        <strain evidence="4">LRLZ20PSL1</strain>
    </source>
</reference>
<gene>
    <name evidence="3" type="ORF">VPK24_11460</name>
</gene>
<keyword evidence="2" id="KW-1133">Transmembrane helix</keyword>
<evidence type="ECO:0000256" key="2">
    <source>
        <dbReference type="SAM" id="Phobius"/>
    </source>
</evidence>
<dbReference type="RefSeq" id="WP_190530042.1">
    <property type="nucleotide sequence ID" value="NZ_JAZAQF010000069.1"/>
</dbReference>
<feature type="region of interest" description="Disordered" evidence="1">
    <location>
        <begin position="1"/>
        <end position="24"/>
    </location>
</feature>
<feature type="transmembrane region" description="Helical" evidence="2">
    <location>
        <begin position="70"/>
        <end position="102"/>
    </location>
</feature>
<evidence type="ECO:0000313" key="3">
    <source>
        <dbReference type="EMBL" id="MFG3818255.1"/>
    </source>
</evidence>
<protein>
    <submittedName>
        <fullName evidence="3">DUF3082 domain-containing protein</fullName>
    </submittedName>
</protein>
<dbReference type="InterPro" id="IPR021434">
    <property type="entry name" value="DUF3082"/>
</dbReference>
<organism evidence="3 4">
    <name type="scientific">Limnothrix redekei LRLZ20PSL1</name>
    <dbReference type="NCBI Taxonomy" id="3112953"/>
    <lineage>
        <taxon>Bacteria</taxon>
        <taxon>Bacillati</taxon>
        <taxon>Cyanobacteriota</taxon>
        <taxon>Cyanophyceae</taxon>
        <taxon>Pseudanabaenales</taxon>
        <taxon>Pseudanabaenaceae</taxon>
        <taxon>Limnothrix</taxon>
    </lineage>
</organism>
<dbReference type="Pfam" id="PF11282">
    <property type="entry name" value="DUF3082"/>
    <property type="match status" value="1"/>
</dbReference>